<reference evidence="10" key="1">
    <citation type="submission" date="2020-10" db="EMBL/GenBank/DDBJ databases">
        <title>The Whole-Genome Sequence of Metschnikowia persimmonesis, a Novel Endophytic Yeast Species Isolated from Medicinal Plant Diospyros kaki Thumb.</title>
        <authorList>
            <person name="Rahmat E."/>
            <person name="Kang Y."/>
        </authorList>
    </citation>
    <scope>NUCLEOTIDE SEQUENCE</scope>
    <source>
        <strain evidence="10">KIOM G15050</strain>
    </source>
</reference>
<keyword evidence="5" id="KW-0862">Zinc</keyword>
<comment type="subcellular location">
    <subcellularLocation>
        <location evidence="1">Nucleus</location>
    </subcellularLocation>
</comment>
<evidence type="ECO:0000313" key="11">
    <source>
        <dbReference type="Proteomes" id="UP000649328"/>
    </source>
</evidence>
<keyword evidence="4 7" id="KW-0863">Zinc-finger</keyword>
<sequence length="684" mass="75184">MTEMTPVSKRLSIRYLDGFSEGSASTQAPAAAPESFQKSALAQKLHLHSKEKVEQNESSNDASNETSDAENGQKPLTSQNLAEQNSENEVSETTTTSGPVTSSITSPPTTGEDSSGKQGMSTEATSTSLEQKDVLPKKFFCKVCNQGFTRKHNMVSHEMIHTTIKVHRCQSCNLLFRRIHDLKRHEKLHLGEKPYHCENCDRSFARPDALTRHLNSPHACSGAKDGDDSGSAQRTQTSNTSSSSYQASKLKEAIQAAESMNHELPHKQTAPGPLPSLGNTFNEEQLIPLGSASSSASMLPTGKQASASDADSGAISLGADRPTLPNPAHALTLTMGYYAAPNMGFNLHSHDFNQAPRPNIEINKWRSQQQQQGELASENIVRGLLLKQVGSTNPTSVNLNLIAEDAKEPAHVPGIVPQLYPESLGQQYYRSYSPYHRLSASMNSMATLNKAAMHHVHGMGRNPSISNTMPNPATSAVTHTETRPGLAGHTFGLSLGDTKGSLSDSNYSQNSKENITMPIPSFMGNFDSHTPQPQQQQQQQQQQQYMTNLPMMHSSFNNGSSRLYLPVVSGQETWRNASHMQQPGNMPRQGSSGPHSWFEGNNGRPEFLEQREAFNPGSDFVRAEAYYELQSHASNLQMRVSSLEQRMEMLEEKLRKDMKSTAKLQKRQDKKAKRKSKKIGTKSP</sequence>
<feature type="compositionally biased region" description="Basic residues" evidence="8">
    <location>
        <begin position="664"/>
        <end position="684"/>
    </location>
</feature>
<dbReference type="EMBL" id="JACBPP010000001">
    <property type="protein sequence ID" value="KAF8004743.1"/>
    <property type="molecule type" value="Genomic_DNA"/>
</dbReference>
<dbReference type="Gene3D" id="3.30.160.60">
    <property type="entry name" value="Classic Zinc Finger"/>
    <property type="match status" value="3"/>
</dbReference>
<dbReference type="InterPro" id="IPR036236">
    <property type="entry name" value="Znf_C2H2_sf"/>
</dbReference>
<dbReference type="GO" id="GO:0000981">
    <property type="term" value="F:DNA-binding transcription factor activity, RNA polymerase II-specific"/>
    <property type="evidence" value="ECO:0007669"/>
    <property type="project" value="TreeGrafter"/>
</dbReference>
<evidence type="ECO:0000256" key="4">
    <source>
        <dbReference type="ARBA" id="ARBA00022771"/>
    </source>
</evidence>
<feature type="region of interest" description="Disordered" evidence="8">
    <location>
        <begin position="214"/>
        <end position="250"/>
    </location>
</feature>
<evidence type="ECO:0000256" key="6">
    <source>
        <dbReference type="ARBA" id="ARBA00023242"/>
    </source>
</evidence>
<evidence type="ECO:0000259" key="9">
    <source>
        <dbReference type="PROSITE" id="PS50157"/>
    </source>
</evidence>
<dbReference type="PANTHER" id="PTHR23226:SF416">
    <property type="entry name" value="FI01424P"/>
    <property type="match status" value="1"/>
</dbReference>
<evidence type="ECO:0000256" key="8">
    <source>
        <dbReference type="SAM" id="MobiDB-lite"/>
    </source>
</evidence>
<dbReference type="PROSITE" id="PS00028">
    <property type="entry name" value="ZINC_FINGER_C2H2_1"/>
    <property type="match status" value="3"/>
</dbReference>
<accession>A0A8H7GWH7</accession>
<evidence type="ECO:0000256" key="2">
    <source>
        <dbReference type="ARBA" id="ARBA00022723"/>
    </source>
</evidence>
<feature type="domain" description="C2H2-type" evidence="9">
    <location>
        <begin position="167"/>
        <end position="194"/>
    </location>
</feature>
<dbReference type="GO" id="GO:0005634">
    <property type="term" value="C:nucleus"/>
    <property type="evidence" value="ECO:0007669"/>
    <property type="project" value="UniProtKB-SubCell"/>
</dbReference>
<protein>
    <recommendedName>
        <fullName evidence="9">C2H2-type domain-containing protein</fullName>
    </recommendedName>
</protein>
<dbReference type="SUPFAM" id="SSF57667">
    <property type="entry name" value="beta-beta-alpha zinc fingers"/>
    <property type="match status" value="2"/>
</dbReference>
<evidence type="ECO:0000256" key="5">
    <source>
        <dbReference type="ARBA" id="ARBA00022833"/>
    </source>
</evidence>
<comment type="caution">
    <text evidence="10">The sequence shown here is derived from an EMBL/GenBank/DDBJ whole genome shotgun (WGS) entry which is preliminary data.</text>
</comment>
<feature type="region of interest" description="Disordered" evidence="8">
    <location>
        <begin position="518"/>
        <end position="544"/>
    </location>
</feature>
<evidence type="ECO:0000256" key="7">
    <source>
        <dbReference type="PROSITE-ProRule" id="PRU00042"/>
    </source>
</evidence>
<dbReference type="GO" id="GO:0000978">
    <property type="term" value="F:RNA polymerase II cis-regulatory region sequence-specific DNA binding"/>
    <property type="evidence" value="ECO:0007669"/>
    <property type="project" value="TreeGrafter"/>
</dbReference>
<dbReference type="InterPro" id="IPR013087">
    <property type="entry name" value="Znf_C2H2_type"/>
</dbReference>
<dbReference type="Proteomes" id="UP000649328">
    <property type="component" value="Unassembled WGS sequence"/>
</dbReference>
<name>A0A8H7GWH7_9ASCO</name>
<dbReference type="Pfam" id="PF00096">
    <property type="entry name" value="zf-C2H2"/>
    <property type="match status" value="1"/>
</dbReference>
<dbReference type="OrthoDB" id="8117402at2759"/>
<feature type="compositionally biased region" description="Polar residues" evidence="8">
    <location>
        <begin position="116"/>
        <end position="129"/>
    </location>
</feature>
<feature type="compositionally biased region" description="Low complexity" evidence="8">
    <location>
        <begin position="531"/>
        <end position="544"/>
    </location>
</feature>
<organism evidence="10 11">
    <name type="scientific">Metschnikowia pulcherrima</name>
    <dbReference type="NCBI Taxonomy" id="27326"/>
    <lineage>
        <taxon>Eukaryota</taxon>
        <taxon>Fungi</taxon>
        <taxon>Dikarya</taxon>
        <taxon>Ascomycota</taxon>
        <taxon>Saccharomycotina</taxon>
        <taxon>Pichiomycetes</taxon>
        <taxon>Metschnikowiaceae</taxon>
        <taxon>Metschnikowia</taxon>
    </lineage>
</organism>
<feature type="compositionally biased region" description="Low complexity" evidence="8">
    <location>
        <begin position="83"/>
        <end position="112"/>
    </location>
</feature>
<dbReference type="FunFam" id="3.30.160.60:FF:000065">
    <property type="entry name" value="B-cell CLL/lymphoma 6, member B"/>
    <property type="match status" value="1"/>
</dbReference>
<evidence type="ECO:0000256" key="3">
    <source>
        <dbReference type="ARBA" id="ARBA00022737"/>
    </source>
</evidence>
<dbReference type="PROSITE" id="PS50157">
    <property type="entry name" value="ZINC_FINGER_C2H2_2"/>
    <property type="match status" value="3"/>
</dbReference>
<proteinExistence type="predicted"/>
<dbReference type="AlphaFoldDB" id="A0A8H7GWH7"/>
<feature type="domain" description="C2H2-type" evidence="9">
    <location>
        <begin position="195"/>
        <end position="219"/>
    </location>
</feature>
<dbReference type="GO" id="GO:0008270">
    <property type="term" value="F:zinc ion binding"/>
    <property type="evidence" value="ECO:0007669"/>
    <property type="project" value="UniProtKB-KW"/>
</dbReference>
<feature type="compositionally biased region" description="Polar residues" evidence="8">
    <location>
        <begin position="56"/>
        <end position="82"/>
    </location>
</feature>
<feature type="compositionally biased region" description="Low complexity" evidence="8">
    <location>
        <begin position="231"/>
        <end position="248"/>
    </location>
</feature>
<evidence type="ECO:0000313" key="10">
    <source>
        <dbReference type="EMBL" id="KAF8004743.1"/>
    </source>
</evidence>
<keyword evidence="2" id="KW-0479">Metal-binding</keyword>
<dbReference type="SMART" id="SM00355">
    <property type="entry name" value="ZnF_C2H2"/>
    <property type="match status" value="3"/>
</dbReference>
<keyword evidence="6" id="KW-0539">Nucleus</keyword>
<feature type="region of interest" description="Disordered" evidence="8">
    <location>
        <begin position="656"/>
        <end position="684"/>
    </location>
</feature>
<keyword evidence="11" id="KW-1185">Reference proteome</keyword>
<evidence type="ECO:0000256" key="1">
    <source>
        <dbReference type="ARBA" id="ARBA00004123"/>
    </source>
</evidence>
<feature type="domain" description="C2H2-type" evidence="9">
    <location>
        <begin position="139"/>
        <end position="166"/>
    </location>
</feature>
<gene>
    <name evidence="10" type="ORF">HF325_000200</name>
</gene>
<feature type="region of interest" description="Disordered" evidence="8">
    <location>
        <begin position="21"/>
        <end position="129"/>
    </location>
</feature>
<feature type="region of interest" description="Disordered" evidence="8">
    <location>
        <begin position="292"/>
        <end position="313"/>
    </location>
</feature>
<dbReference type="PANTHER" id="PTHR23226">
    <property type="entry name" value="ZINC FINGER AND SCAN DOMAIN-CONTAINING"/>
    <property type="match status" value="1"/>
</dbReference>
<keyword evidence="3" id="KW-0677">Repeat</keyword>